<proteinExistence type="predicted"/>
<gene>
    <name evidence="1" type="ORF">UL81_00180</name>
</gene>
<reference evidence="1 2" key="1">
    <citation type="journal article" date="2015" name="Genome Announc.">
        <title>Complete Genome Sequence of Corynebacterium camporealensis DSM 44610, Isolated from the Milk of a Manchega Sheep with Subclinical Mastitis.</title>
        <authorList>
            <person name="Ruckert C."/>
            <person name="Albersmeier A."/>
            <person name="Winkler A."/>
            <person name="Tauch A."/>
        </authorList>
    </citation>
    <scope>NUCLEOTIDE SEQUENCE [LARGE SCALE GENOMIC DNA]</scope>
    <source>
        <strain evidence="1 2">DSM 44610</strain>
    </source>
</reference>
<dbReference type="STRING" id="161896.UL81_00180"/>
<dbReference type="Proteomes" id="UP000033566">
    <property type="component" value="Chromosome"/>
</dbReference>
<evidence type="ECO:0000313" key="1">
    <source>
        <dbReference type="EMBL" id="AKE38030.1"/>
    </source>
</evidence>
<keyword evidence="2" id="KW-1185">Reference proteome</keyword>
<dbReference type="PATRIC" id="fig|161896.4.peg.34"/>
<dbReference type="AlphaFoldDB" id="A0A0F6QUY0"/>
<protein>
    <submittedName>
        <fullName evidence="1">Uncharacterized protein</fullName>
    </submittedName>
</protein>
<organism evidence="1 2">
    <name type="scientific">Corynebacterium camporealensis</name>
    <dbReference type="NCBI Taxonomy" id="161896"/>
    <lineage>
        <taxon>Bacteria</taxon>
        <taxon>Bacillati</taxon>
        <taxon>Actinomycetota</taxon>
        <taxon>Actinomycetes</taxon>
        <taxon>Mycobacteriales</taxon>
        <taxon>Corynebacteriaceae</taxon>
        <taxon>Corynebacterium</taxon>
    </lineage>
</organism>
<dbReference type="HOGENOM" id="CLU_2092672_0_0_11"/>
<dbReference type="KEGG" id="ccj:UL81_00180"/>
<name>A0A0F6QUY0_9CORY</name>
<sequence>MFSRPLKTAIIAAAAMLLPVNAALADVPSMPQGYPIDNLYKSCTPAEASAAGYPDWHFGETARRYLSDGTIQFTNTTNQTVPYTAEIESGTNHEIEANSAAKWPSNGIALLRAKSV</sequence>
<dbReference type="EMBL" id="CP011311">
    <property type="protein sequence ID" value="AKE38030.1"/>
    <property type="molecule type" value="Genomic_DNA"/>
</dbReference>
<accession>A0A0F6QUY0</accession>
<evidence type="ECO:0000313" key="2">
    <source>
        <dbReference type="Proteomes" id="UP000033566"/>
    </source>
</evidence>